<feature type="domain" description="C2H2-type" evidence="15">
    <location>
        <begin position="363"/>
        <end position="390"/>
    </location>
</feature>
<feature type="domain" description="C2H2-type" evidence="15">
    <location>
        <begin position="670"/>
        <end position="697"/>
    </location>
</feature>
<dbReference type="PROSITE" id="PS00028">
    <property type="entry name" value="ZINC_FINGER_C2H2_1"/>
    <property type="match status" value="13"/>
</dbReference>
<comment type="pathway">
    <text evidence="2">Protein modification; protein ubiquitination.</text>
</comment>
<feature type="domain" description="C2H2-type" evidence="15">
    <location>
        <begin position="642"/>
        <end position="669"/>
    </location>
</feature>
<sequence>MEENQEFEEKQEPSITTQNEDKDANAIVLQNVTENCNRKKRVCPVCHKRFGAPSKLKRHFLIHTDLRPFQCSICCRGFKYLYHLKSHLRTHTNPVKLRTPSLQSQRNNSVPCNQVSNSSLKHSVRNGLGGTVKSYSPKHVTVQSDPNSSFAYSSKTSEGQCIEENQEFEKKQEPSFATQSEDKDATAKGLQSVTENCNGKKRICPLCHKRFGAPSKLKRHFLIHTDLRPFQCSICCRGFRYLYHLKSHLRTHTNPVKRRTPSLQSQRNNSVHCNQVSNSRLKLSVCNGLSGTVKSYSPKHVTVQSDPNSSFAYSSKTSEGQRMEENQEFEEKQEPSITTQNEDKDVNAKVLQSVTENYNGKKRVCPICHKRFGAPSKLKRHCLIHTDLRPFQCSICCRGFKYLYHLKAHLKTHTNPVKRRTPLLQSQRNNSVHCNQVSNSSLKLSMCVGFSGTVRSYSSNHLTAQSNTNSTDKQKSAAVDLIDTNSGTTGVEISKNVSESGSKNKKGHWCPVCLKCFKAPSKLRRHILIHTDQKPFKCSVCFKDFRQKHHLKDHKCKEEFRPECNSILNDMQVREKTVQQNSKGGVVTTTVDASSDIQGRCFKPGLRSSSPDVVTTAEKRIPPVSTSSHLMCPLQLKKKTGYQCKICWKKFSYPSKLTRHLLIHSNVKPYTCTICTKSFKESGCLQKHLKIHTGERNNPSRLHGVSQKHGTECSTPGALDATNNCRPDGVNASLPQIFDSIDTKKYEMLECKSKLNKNVPLTESSTVEIESSDTLINTEAQIASSSPSYLKRQRKGAHQCCICLKNFPYPSKLCRHILSHTDFRPFKCHMCSKSFKELSYLQCHQKIHKKKGQDITSGHLEQEHTVSFGNTAICKDQDFQISSQDGDEDFAPVYQDQNMVTDNMPSQTMNGDCSDSGVFFSNGTSLLENVQINSEVVFQCNNKSVWELTHKTDISGLVEKKPSDIVPFGTVSDCPPKTDSSLCHFPTESRTVEKWAHNMDDIEDSAFEDFGVVSDSYAPHSNEYQQKNDVPKLVGEVDVGHLDFQDPGKSFTDPPPPICPDCSQCFPTITALYAHKCAYRYPEKKIKKSHQCDICLKVFNAPSKLKRHSVTHTGQRPFQCTQCQKTFTLPHHLKTHMLSHR</sequence>
<dbReference type="SMART" id="SM00355">
    <property type="entry name" value="ZnF_C2H2"/>
    <property type="match status" value="14"/>
</dbReference>
<dbReference type="FunFam" id="3.30.160.60:FF:000072">
    <property type="entry name" value="zinc finger protein 143 isoform X1"/>
    <property type="match status" value="1"/>
</dbReference>
<evidence type="ECO:0000256" key="7">
    <source>
        <dbReference type="ARBA" id="ARBA00022786"/>
    </source>
</evidence>
<feature type="compositionally biased region" description="Basic and acidic residues" evidence="14">
    <location>
        <begin position="319"/>
        <end position="334"/>
    </location>
</feature>
<keyword evidence="4" id="KW-0479">Metal-binding</keyword>
<feature type="domain" description="C2H2-type" evidence="15">
    <location>
        <begin position="202"/>
        <end position="229"/>
    </location>
</feature>
<dbReference type="GO" id="GO:0001228">
    <property type="term" value="F:DNA-binding transcription activator activity, RNA polymerase II-specific"/>
    <property type="evidence" value="ECO:0007669"/>
    <property type="project" value="TreeGrafter"/>
</dbReference>
<dbReference type="GO" id="GO:0005634">
    <property type="term" value="C:nucleus"/>
    <property type="evidence" value="ECO:0007669"/>
    <property type="project" value="TreeGrafter"/>
</dbReference>
<feature type="region of interest" description="Disordered" evidence="14">
    <location>
        <begin position="299"/>
        <end position="341"/>
    </location>
</feature>
<feature type="region of interest" description="Disordered" evidence="14">
    <location>
        <begin position="1"/>
        <end position="23"/>
    </location>
</feature>
<keyword evidence="9" id="KW-0805">Transcription regulation</keyword>
<dbReference type="SMART" id="SM00614">
    <property type="entry name" value="ZnF_BED"/>
    <property type="match status" value="4"/>
</dbReference>
<dbReference type="SUPFAM" id="SSF57667">
    <property type="entry name" value="beta-beta-alpha zinc fingers"/>
    <property type="match status" value="7"/>
</dbReference>
<feature type="domain" description="C2H2-type" evidence="15">
    <location>
        <begin position="508"/>
        <end position="535"/>
    </location>
</feature>
<evidence type="ECO:0000256" key="6">
    <source>
        <dbReference type="ARBA" id="ARBA00022771"/>
    </source>
</evidence>
<dbReference type="Proteomes" id="UP001479290">
    <property type="component" value="Unassembled WGS sequence"/>
</dbReference>
<keyword evidence="12" id="KW-0539">Nucleus</keyword>
<keyword evidence="5" id="KW-0677">Repeat</keyword>
<evidence type="ECO:0000256" key="3">
    <source>
        <dbReference type="ARBA" id="ARBA00006991"/>
    </source>
</evidence>
<keyword evidence="8" id="KW-0862">Zinc</keyword>
<dbReference type="Pfam" id="PF00096">
    <property type="entry name" value="zf-C2H2"/>
    <property type="match status" value="4"/>
</dbReference>
<dbReference type="GO" id="GO:0000978">
    <property type="term" value="F:RNA polymerase II cis-regulatory region sequence-specific DNA binding"/>
    <property type="evidence" value="ECO:0007669"/>
    <property type="project" value="TreeGrafter"/>
</dbReference>
<organism evidence="16 17">
    <name type="scientific">Culter alburnus</name>
    <name type="common">Topmouth culter</name>
    <dbReference type="NCBI Taxonomy" id="194366"/>
    <lineage>
        <taxon>Eukaryota</taxon>
        <taxon>Metazoa</taxon>
        <taxon>Chordata</taxon>
        <taxon>Craniata</taxon>
        <taxon>Vertebrata</taxon>
        <taxon>Euteleostomi</taxon>
        <taxon>Actinopterygii</taxon>
        <taxon>Neopterygii</taxon>
        <taxon>Teleostei</taxon>
        <taxon>Ostariophysi</taxon>
        <taxon>Cypriniformes</taxon>
        <taxon>Xenocyprididae</taxon>
        <taxon>Xenocypridinae</taxon>
        <taxon>Culter</taxon>
    </lineage>
</organism>
<evidence type="ECO:0000256" key="4">
    <source>
        <dbReference type="ARBA" id="ARBA00022723"/>
    </source>
</evidence>
<keyword evidence="6 13" id="KW-0863">Zinc-finger</keyword>
<evidence type="ECO:0000256" key="5">
    <source>
        <dbReference type="ARBA" id="ARBA00022737"/>
    </source>
</evidence>
<dbReference type="PROSITE" id="PS50157">
    <property type="entry name" value="ZINC_FINGER_C2H2_2"/>
    <property type="match status" value="14"/>
</dbReference>
<comment type="caution">
    <text evidence="16">The sequence shown here is derived from an EMBL/GenBank/DDBJ whole genome shotgun (WGS) entry which is preliminary data.</text>
</comment>
<feature type="domain" description="C2H2-type" evidence="15">
    <location>
        <begin position="1118"/>
        <end position="1141"/>
    </location>
</feature>
<feature type="domain" description="C2H2-type" evidence="15">
    <location>
        <begin position="1090"/>
        <end position="1117"/>
    </location>
</feature>
<reference evidence="16 17" key="1">
    <citation type="submission" date="2024-05" db="EMBL/GenBank/DDBJ databases">
        <title>A high-quality chromosomal-level genome assembly of Topmouth culter (Culter alburnus).</title>
        <authorList>
            <person name="Zhao H."/>
        </authorList>
    </citation>
    <scope>NUCLEOTIDE SEQUENCE [LARGE SCALE GENOMIC DNA]</scope>
    <source>
        <strain evidence="16">CATC2023</strain>
        <tissue evidence="16">Muscle</tissue>
    </source>
</reference>
<dbReference type="PANTHER" id="PTHR24393:SF15">
    <property type="entry name" value="IP01243P-RELATED"/>
    <property type="match status" value="1"/>
</dbReference>
<evidence type="ECO:0000256" key="1">
    <source>
        <dbReference type="ARBA" id="ARBA00004123"/>
    </source>
</evidence>
<evidence type="ECO:0000313" key="17">
    <source>
        <dbReference type="Proteomes" id="UP001479290"/>
    </source>
</evidence>
<feature type="domain" description="C2H2-type" evidence="15">
    <location>
        <begin position="798"/>
        <end position="825"/>
    </location>
</feature>
<evidence type="ECO:0000256" key="10">
    <source>
        <dbReference type="ARBA" id="ARBA00023125"/>
    </source>
</evidence>
<comment type="subcellular location">
    <subcellularLocation>
        <location evidence="1">Nucleus</location>
    </subcellularLocation>
</comment>
<feature type="compositionally biased region" description="Polar residues" evidence="14">
    <location>
        <begin position="302"/>
        <end position="318"/>
    </location>
</feature>
<keyword evidence="7" id="KW-0833">Ubl conjugation pathway</keyword>
<feature type="domain" description="C2H2-type" evidence="15">
    <location>
        <begin position="230"/>
        <end position="257"/>
    </location>
</feature>
<evidence type="ECO:0000256" key="14">
    <source>
        <dbReference type="SAM" id="MobiDB-lite"/>
    </source>
</evidence>
<accession>A0AAW1Z5E7</accession>
<feature type="domain" description="C2H2-type" evidence="15">
    <location>
        <begin position="41"/>
        <end position="68"/>
    </location>
</feature>
<dbReference type="FunFam" id="3.30.160.60:FF:002212">
    <property type="entry name" value="Zinc finger protein 672"/>
    <property type="match status" value="1"/>
</dbReference>
<evidence type="ECO:0000256" key="2">
    <source>
        <dbReference type="ARBA" id="ARBA00004906"/>
    </source>
</evidence>
<dbReference type="Gene3D" id="3.30.160.60">
    <property type="entry name" value="Classic Zinc Finger"/>
    <property type="match status" value="14"/>
</dbReference>
<evidence type="ECO:0000256" key="12">
    <source>
        <dbReference type="ARBA" id="ARBA00023242"/>
    </source>
</evidence>
<proteinExistence type="inferred from homology"/>
<dbReference type="GO" id="GO:0008270">
    <property type="term" value="F:zinc ion binding"/>
    <property type="evidence" value="ECO:0007669"/>
    <property type="project" value="UniProtKB-KW"/>
</dbReference>
<evidence type="ECO:0000313" key="16">
    <source>
        <dbReference type="EMBL" id="KAK9956193.1"/>
    </source>
</evidence>
<evidence type="ECO:0000256" key="13">
    <source>
        <dbReference type="PROSITE-ProRule" id="PRU00042"/>
    </source>
</evidence>
<feature type="domain" description="C2H2-type" evidence="15">
    <location>
        <begin position="536"/>
        <end position="555"/>
    </location>
</feature>
<name>A0AAW1Z5E7_CULAL</name>
<feature type="domain" description="C2H2-type" evidence="15">
    <location>
        <begin position="391"/>
        <end position="418"/>
    </location>
</feature>
<gene>
    <name evidence="16" type="ORF">ABG768_013943</name>
</gene>
<dbReference type="EMBL" id="JAWDJR010000020">
    <property type="protein sequence ID" value="KAK9956193.1"/>
    <property type="molecule type" value="Genomic_DNA"/>
</dbReference>
<dbReference type="FunFam" id="3.30.160.60:FF:000446">
    <property type="entry name" value="Zinc finger protein"/>
    <property type="match status" value="1"/>
</dbReference>
<feature type="domain" description="C2H2-type" evidence="15">
    <location>
        <begin position="826"/>
        <end position="853"/>
    </location>
</feature>
<comment type="similarity">
    <text evidence="3">Belongs to the krueppel C2H2-type zinc-finger protein family.</text>
</comment>
<dbReference type="FunFam" id="3.30.160.60:FF:000100">
    <property type="entry name" value="Zinc finger 45-like"/>
    <property type="match status" value="1"/>
</dbReference>
<evidence type="ECO:0000256" key="9">
    <source>
        <dbReference type="ARBA" id="ARBA00023015"/>
    </source>
</evidence>
<evidence type="ECO:0000256" key="8">
    <source>
        <dbReference type="ARBA" id="ARBA00022833"/>
    </source>
</evidence>
<keyword evidence="17" id="KW-1185">Reference proteome</keyword>
<protein>
    <recommendedName>
        <fullName evidence="15">C2H2-type domain-containing protein</fullName>
    </recommendedName>
</protein>
<dbReference type="InterPro" id="IPR013087">
    <property type="entry name" value="Znf_C2H2_type"/>
</dbReference>
<feature type="domain" description="C2H2-type" evidence="15">
    <location>
        <begin position="69"/>
        <end position="96"/>
    </location>
</feature>
<keyword evidence="11" id="KW-0804">Transcription</keyword>
<dbReference type="InterPro" id="IPR036236">
    <property type="entry name" value="Znf_C2H2_sf"/>
</dbReference>
<dbReference type="AlphaFoldDB" id="A0AAW1Z5E7"/>
<evidence type="ECO:0000256" key="11">
    <source>
        <dbReference type="ARBA" id="ARBA00023163"/>
    </source>
</evidence>
<dbReference type="PANTHER" id="PTHR24393">
    <property type="entry name" value="ZINC FINGER PROTEIN"/>
    <property type="match status" value="1"/>
</dbReference>
<evidence type="ECO:0000259" key="15">
    <source>
        <dbReference type="PROSITE" id="PS50157"/>
    </source>
</evidence>
<keyword evidence="10" id="KW-0238">DNA-binding</keyword>